<dbReference type="EC" id="2.4.2.21" evidence="3 10"/>
<comment type="caution">
    <text evidence="11">The sequence shown here is derived from an EMBL/GenBank/DDBJ whole genome shotgun (WGS) entry which is preliminary data.</text>
</comment>
<dbReference type="GO" id="GO:0008939">
    <property type="term" value="F:nicotinate-nucleotide-dimethylbenzimidazole phosphoribosyltransferase activity"/>
    <property type="evidence" value="ECO:0007669"/>
    <property type="project" value="UniProtKB-UniRule"/>
</dbReference>
<gene>
    <name evidence="10 11" type="primary">cobT</name>
    <name evidence="11" type="ORF">EG242_11885</name>
</gene>
<sequence>MTFEEQIQQKIDLKTKPLGALGYLEQLAFKIAKIQNTLTPQLKYPTQIVFAADHGLAQDGVSAYPPEVTFQMVLNFLQGGAAINVFCKQNNIAIKIVDAGVNFDFEDHPELIKAKAGYGTKSALREKAMTKEQLDFCFAESAKMVNLAFEKGSNIIGFGEMGIGNTSSASLIMASLLQKPIEECIGRGTGMNNEQLQHKTNILKQVMDFHGTITDPLEIMQTFGGFEVAQMCGAMLQAHKNNMLIMVDGFIATAAFAVAKAIEPTIIDRAIFCHVSDESGHRAFLESMNQKALLDLNLRVGEGTGCAIAYPIIQSAVNFLNEMASFESAGVSNK</sequence>
<dbReference type="RefSeq" id="WP_124900084.1">
    <property type="nucleotide sequence ID" value="NZ_RQTJ01000031.1"/>
</dbReference>
<dbReference type="InterPro" id="IPR023195">
    <property type="entry name" value="Nict_dMeBzImd_PRibTrfase_N"/>
</dbReference>
<dbReference type="PANTHER" id="PTHR43463">
    <property type="entry name" value="NICOTINATE-NUCLEOTIDE--DIMETHYLBENZIMIDAZOLE PHOSPHORIBOSYLTRANSFERASE"/>
    <property type="match status" value="1"/>
</dbReference>
<dbReference type="InterPro" id="IPR003200">
    <property type="entry name" value="Nict_dMeBzImd_PRibTrfase"/>
</dbReference>
<organism evidence="11 12">
    <name type="scientific">Paenimyroides viscosum</name>
    <dbReference type="NCBI Taxonomy" id="2488729"/>
    <lineage>
        <taxon>Bacteria</taxon>
        <taxon>Pseudomonadati</taxon>
        <taxon>Bacteroidota</taxon>
        <taxon>Flavobacteriia</taxon>
        <taxon>Flavobacteriales</taxon>
        <taxon>Flavobacteriaceae</taxon>
        <taxon>Paenimyroides</taxon>
    </lineage>
</organism>
<dbReference type="InterPro" id="IPR017846">
    <property type="entry name" value="Nict_dMeBzImd_PRibTrfase_bact"/>
</dbReference>
<dbReference type="PANTHER" id="PTHR43463:SF1">
    <property type="entry name" value="NICOTINATE-NUCLEOTIDE--DIMETHYLBENZIMIDAZOLE PHOSPHORIBOSYLTRANSFERASE"/>
    <property type="match status" value="1"/>
</dbReference>
<evidence type="ECO:0000256" key="3">
    <source>
        <dbReference type="ARBA" id="ARBA00011991"/>
    </source>
</evidence>
<evidence type="ECO:0000256" key="6">
    <source>
        <dbReference type="ARBA" id="ARBA00022676"/>
    </source>
</evidence>
<dbReference type="FunFam" id="3.40.50.10210:FF:000001">
    <property type="entry name" value="Nicotinate-nucleotide--dimethylbenzimidazole phosphoribosyltransferase"/>
    <property type="match status" value="1"/>
</dbReference>
<dbReference type="AlphaFoldDB" id="A0A3P1ASQ6"/>
<comment type="function">
    <text evidence="10">Catalyzes the synthesis of alpha-ribazole-5'-phosphate from nicotinate mononucleotide (NAMN) and 5,6-dimethylbenzimidazole (DMB).</text>
</comment>
<evidence type="ECO:0000313" key="11">
    <source>
        <dbReference type="EMBL" id="RRA92048.1"/>
    </source>
</evidence>
<proteinExistence type="inferred from homology"/>
<protein>
    <recommendedName>
        <fullName evidence="4 10">Nicotinate-nucleotide--dimethylbenzimidazole phosphoribosyltransferase</fullName>
        <shortName evidence="10">NN:DBI PRT</shortName>
        <ecNumber evidence="3 10">2.4.2.21</ecNumber>
    </recommendedName>
    <alternativeName>
        <fullName evidence="8 10">N(1)-alpha-phosphoribosyltransferase</fullName>
    </alternativeName>
</protein>
<keyword evidence="7 10" id="KW-0808">Transferase</keyword>
<evidence type="ECO:0000256" key="1">
    <source>
        <dbReference type="ARBA" id="ARBA00005049"/>
    </source>
</evidence>
<dbReference type="InterPro" id="IPR036087">
    <property type="entry name" value="Nict_dMeBzImd_PRibTrfase_sf"/>
</dbReference>
<feature type="active site" description="Proton acceptor" evidence="10">
    <location>
        <position position="302"/>
    </location>
</feature>
<reference evidence="11 12" key="1">
    <citation type="submission" date="2018-11" db="EMBL/GenBank/DDBJ databases">
        <title>Flavobacterium sp. nov., YIM 102796 draft genome.</title>
        <authorList>
            <person name="Li G."/>
            <person name="Jiang Y."/>
        </authorList>
    </citation>
    <scope>NUCLEOTIDE SEQUENCE [LARGE SCALE GENOMIC DNA]</scope>
    <source>
        <strain evidence="11 12">YIM 102796</strain>
    </source>
</reference>
<keyword evidence="6 10" id="KW-0328">Glycosyltransferase</keyword>
<dbReference type="Proteomes" id="UP000268372">
    <property type="component" value="Unassembled WGS sequence"/>
</dbReference>
<keyword evidence="5 10" id="KW-0169">Cobalamin biosynthesis</keyword>
<dbReference type="Gene3D" id="3.40.50.10210">
    <property type="match status" value="1"/>
</dbReference>
<name>A0A3P1ASQ6_9FLAO</name>
<evidence type="ECO:0000256" key="8">
    <source>
        <dbReference type="ARBA" id="ARBA00030686"/>
    </source>
</evidence>
<comment type="catalytic activity">
    <reaction evidence="9 10">
        <text>5,6-dimethylbenzimidazole + nicotinate beta-D-ribonucleotide = alpha-ribazole 5'-phosphate + nicotinate + H(+)</text>
        <dbReference type="Rhea" id="RHEA:11196"/>
        <dbReference type="ChEBI" id="CHEBI:15378"/>
        <dbReference type="ChEBI" id="CHEBI:15890"/>
        <dbReference type="ChEBI" id="CHEBI:32544"/>
        <dbReference type="ChEBI" id="CHEBI:57502"/>
        <dbReference type="ChEBI" id="CHEBI:57918"/>
        <dbReference type="EC" id="2.4.2.21"/>
    </reaction>
</comment>
<evidence type="ECO:0000256" key="9">
    <source>
        <dbReference type="ARBA" id="ARBA00047340"/>
    </source>
</evidence>
<evidence type="ECO:0000256" key="7">
    <source>
        <dbReference type="ARBA" id="ARBA00022679"/>
    </source>
</evidence>
<dbReference type="OrthoDB" id="9781491at2"/>
<dbReference type="GO" id="GO:0009236">
    <property type="term" value="P:cobalamin biosynthetic process"/>
    <property type="evidence" value="ECO:0007669"/>
    <property type="project" value="UniProtKB-UniRule"/>
</dbReference>
<evidence type="ECO:0000256" key="2">
    <source>
        <dbReference type="ARBA" id="ARBA00007110"/>
    </source>
</evidence>
<dbReference type="Gene3D" id="1.10.1610.10">
    <property type="match status" value="1"/>
</dbReference>
<dbReference type="NCBIfam" id="TIGR03160">
    <property type="entry name" value="cobT_DBIPRT"/>
    <property type="match status" value="1"/>
</dbReference>
<dbReference type="EMBL" id="RQTJ01000031">
    <property type="protein sequence ID" value="RRA92048.1"/>
    <property type="molecule type" value="Genomic_DNA"/>
</dbReference>
<dbReference type="NCBIfam" id="NF000996">
    <property type="entry name" value="PRK00105.1"/>
    <property type="match status" value="1"/>
</dbReference>
<comment type="similarity">
    <text evidence="2 10">Belongs to the CobT family.</text>
</comment>
<accession>A0A3P1ASQ6</accession>
<keyword evidence="12" id="KW-1185">Reference proteome</keyword>
<dbReference type="UniPathway" id="UPA00061">
    <property type="reaction ID" value="UER00516"/>
</dbReference>
<dbReference type="CDD" id="cd02439">
    <property type="entry name" value="DMB-PRT_CobT"/>
    <property type="match status" value="1"/>
</dbReference>
<dbReference type="HAMAP" id="MF_00230">
    <property type="entry name" value="CobT"/>
    <property type="match status" value="1"/>
</dbReference>
<evidence type="ECO:0000313" key="12">
    <source>
        <dbReference type="Proteomes" id="UP000268372"/>
    </source>
</evidence>
<comment type="pathway">
    <text evidence="1 10">Nucleoside biosynthesis; alpha-ribazole biosynthesis; alpha-ribazole from 5,6-dimethylbenzimidazole: step 1/2.</text>
</comment>
<evidence type="ECO:0000256" key="4">
    <source>
        <dbReference type="ARBA" id="ARBA00015486"/>
    </source>
</evidence>
<dbReference type="Pfam" id="PF02277">
    <property type="entry name" value="DBI_PRT"/>
    <property type="match status" value="1"/>
</dbReference>
<dbReference type="SUPFAM" id="SSF52733">
    <property type="entry name" value="Nicotinate mononucleotide:5,6-dimethylbenzimidazole phosphoribosyltransferase (CobT)"/>
    <property type="match status" value="1"/>
</dbReference>
<evidence type="ECO:0000256" key="5">
    <source>
        <dbReference type="ARBA" id="ARBA00022573"/>
    </source>
</evidence>
<evidence type="ECO:0000256" key="10">
    <source>
        <dbReference type="HAMAP-Rule" id="MF_00230"/>
    </source>
</evidence>